<keyword evidence="3" id="KW-1185">Reference proteome</keyword>
<keyword evidence="2" id="KW-0548">Nucleotidyltransferase</keyword>
<dbReference type="AlphaFoldDB" id="A0AAV4G6D3"/>
<organism evidence="2 3">
    <name type="scientific">Elysia marginata</name>
    <dbReference type="NCBI Taxonomy" id="1093978"/>
    <lineage>
        <taxon>Eukaryota</taxon>
        <taxon>Metazoa</taxon>
        <taxon>Spiralia</taxon>
        <taxon>Lophotrochozoa</taxon>
        <taxon>Mollusca</taxon>
        <taxon>Gastropoda</taxon>
        <taxon>Heterobranchia</taxon>
        <taxon>Euthyneura</taxon>
        <taxon>Panpulmonata</taxon>
        <taxon>Sacoglossa</taxon>
        <taxon>Placobranchoidea</taxon>
        <taxon>Plakobranchidae</taxon>
        <taxon>Elysia</taxon>
    </lineage>
</organism>
<reference evidence="2 3" key="1">
    <citation type="journal article" date="2021" name="Elife">
        <title>Chloroplast acquisition without the gene transfer in kleptoplastic sea slugs, Plakobranchus ocellatus.</title>
        <authorList>
            <person name="Maeda T."/>
            <person name="Takahashi S."/>
            <person name="Yoshida T."/>
            <person name="Shimamura S."/>
            <person name="Takaki Y."/>
            <person name="Nagai Y."/>
            <person name="Toyoda A."/>
            <person name="Suzuki Y."/>
            <person name="Arimoto A."/>
            <person name="Ishii H."/>
            <person name="Satoh N."/>
            <person name="Nishiyama T."/>
            <person name="Hasebe M."/>
            <person name="Maruyama T."/>
            <person name="Minagawa J."/>
            <person name="Obokata J."/>
            <person name="Shigenobu S."/>
        </authorList>
    </citation>
    <scope>NUCLEOTIDE SEQUENCE [LARGE SCALE GENOMIC DNA]</scope>
</reference>
<proteinExistence type="predicted"/>
<dbReference type="FunFam" id="1.10.340.70:FF:000001">
    <property type="entry name" value="Retrovirus-related Pol polyprotein from transposon gypsy-like Protein"/>
    <property type="match status" value="1"/>
</dbReference>
<evidence type="ECO:0000313" key="3">
    <source>
        <dbReference type="Proteomes" id="UP000762676"/>
    </source>
</evidence>
<dbReference type="GO" id="GO:0003964">
    <property type="term" value="F:RNA-directed DNA polymerase activity"/>
    <property type="evidence" value="ECO:0007669"/>
    <property type="project" value="UniProtKB-KW"/>
</dbReference>
<dbReference type="InterPro" id="IPR041588">
    <property type="entry name" value="Integrase_H2C2"/>
</dbReference>
<dbReference type="Pfam" id="PF17921">
    <property type="entry name" value="Integrase_H2C2"/>
    <property type="match status" value="1"/>
</dbReference>
<evidence type="ECO:0000313" key="2">
    <source>
        <dbReference type="EMBL" id="GFR81293.1"/>
    </source>
</evidence>
<feature type="domain" description="Integrase zinc-binding" evidence="1">
    <location>
        <begin position="19"/>
        <end position="70"/>
    </location>
</feature>
<gene>
    <name evidence="2" type="ORF">ElyMa_002337200</name>
</gene>
<comment type="caution">
    <text evidence="2">The sequence shown here is derived from an EMBL/GenBank/DDBJ whole genome shotgun (WGS) entry which is preliminary data.</text>
</comment>
<keyword evidence="2" id="KW-0695">RNA-directed DNA polymerase</keyword>
<keyword evidence="2" id="KW-0808">Transferase</keyword>
<protein>
    <submittedName>
        <fullName evidence="2">Reverse transcriptase</fullName>
    </submittedName>
</protein>
<evidence type="ECO:0000259" key="1">
    <source>
        <dbReference type="Pfam" id="PF17921"/>
    </source>
</evidence>
<sequence>MFSSVKMKLDEDGKQVVEPEKLRNNVMHATHDSIGRGHLTAKETTDKLLGEFFWLNIWNDVKRYCQSCDQSKWTYPNKQMVSGEIFPTCLSLSREKRA</sequence>
<dbReference type="Proteomes" id="UP000762676">
    <property type="component" value="Unassembled WGS sequence"/>
</dbReference>
<dbReference type="EMBL" id="BMAT01004813">
    <property type="protein sequence ID" value="GFR81293.1"/>
    <property type="molecule type" value="Genomic_DNA"/>
</dbReference>
<accession>A0AAV4G6D3</accession>
<dbReference type="Gene3D" id="1.10.340.70">
    <property type="match status" value="1"/>
</dbReference>
<name>A0AAV4G6D3_9GAST</name>